<dbReference type="STRING" id="1262450.S3CVM7"/>
<dbReference type="SMART" id="SM00636">
    <property type="entry name" value="Glyco_18"/>
    <property type="match status" value="1"/>
</dbReference>
<keyword evidence="4" id="KW-0378">Hydrolase</keyword>
<dbReference type="InterPro" id="IPR001223">
    <property type="entry name" value="Glyco_hydro18_cat"/>
</dbReference>
<feature type="domain" description="GH18" evidence="3">
    <location>
        <begin position="80"/>
        <end position="445"/>
    </location>
</feature>
<dbReference type="eggNOG" id="KOG2806">
    <property type="taxonomic scope" value="Eukaryota"/>
</dbReference>
<dbReference type="FunFam" id="3.20.20.80:FF:000159">
    <property type="entry name" value="Class V chitinase, putative"/>
    <property type="match status" value="1"/>
</dbReference>
<protein>
    <recommendedName>
        <fullName evidence="1">chitinase</fullName>
        <ecNumber evidence="1">3.2.1.14</ecNumber>
    </recommendedName>
</protein>
<keyword evidence="5" id="KW-1185">Reference proteome</keyword>
<keyword evidence="2" id="KW-1133">Transmembrane helix</keyword>
<dbReference type="AlphaFoldDB" id="S3CVM7"/>
<dbReference type="VEuPathDB" id="FungiDB:F503_06374"/>
<dbReference type="PANTHER" id="PTHR11177:SF378">
    <property type="entry name" value="CHITINASE"/>
    <property type="match status" value="1"/>
</dbReference>
<dbReference type="SUPFAM" id="SSF51445">
    <property type="entry name" value="(Trans)glycosidases"/>
    <property type="match status" value="1"/>
</dbReference>
<dbReference type="InterPro" id="IPR017853">
    <property type="entry name" value="GH"/>
</dbReference>
<dbReference type="Gene3D" id="3.20.20.80">
    <property type="entry name" value="Glycosidases"/>
    <property type="match status" value="1"/>
</dbReference>
<reference evidence="4 5" key="1">
    <citation type="journal article" date="2013" name="BMC Genomics">
        <title>The genome and transcriptome of the pine saprophyte Ophiostoma piceae, and a comparison with the bark beetle-associated pine pathogen Grosmannia clavigera.</title>
        <authorList>
            <person name="Haridas S."/>
            <person name="Wang Y."/>
            <person name="Lim L."/>
            <person name="Massoumi Alamouti S."/>
            <person name="Jackman S."/>
            <person name="Docking R."/>
            <person name="Robertson G."/>
            <person name="Birol I."/>
            <person name="Bohlmann J."/>
            <person name="Breuil C."/>
        </authorList>
    </citation>
    <scope>NUCLEOTIDE SEQUENCE [LARGE SCALE GENOMIC DNA]</scope>
    <source>
        <strain evidence="4 5">UAMH 11346</strain>
    </source>
</reference>
<dbReference type="InterPro" id="IPR050314">
    <property type="entry name" value="Glycosyl_Hydrlase_18"/>
</dbReference>
<feature type="transmembrane region" description="Helical" evidence="2">
    <location>
        <begin position="46"/>
        <end position="67"/>
    </location>
</feature>
<dbReference type="Pfam" id="PF00704">
    <property type="entry name" value="Glyco_hydro_18"/>
    <property type="match status" value="1"/>
</dbReference>
<proteinExistence type="predicted"/>
<dbReference type="GO" id="GO:0005975">
    <property type="term" value="P:carbohydrate metabolic process"/>
    <property type="evidence" value="ECO:0007669"/>
    <property type="project" value="InterPro"/>
</dbReference>
<evidence type="ECO:0000313" key="5">
    <source>
        <dbReference type="Proteomes" id="UP000016923"/>
    </source>
</evidence>
<name>S3CVM7_OPHP1</name>
<dbReference type="OrthoDB" id="73875at2759"/>
<sequence length="457" mass="50743">MGEIADTIIANPFKIIKGCPQTLQARRIPEIVVEKTQESSSTTASLFAGLKMFVAFCIFFQIMGFLASARSTSINDGHGLRNIVYLTGQHPIAPTHMPELQDVTHVALAFMSSNLFNGNNEDRVQWPLFTSVDHARRLFNPSAKILVAIGGWGDTAAFEHGARTSSTRQQFSRNVAAMVQATGADGVDIDWEYPGGNGEDYKTVPNSQKEWEIEAYPLLLAEIRRALGPSKIISAAVPGKPGDMLAFTPLTVPRIMAQVDFLNVMTYDLLNRRDNITKHHSGVVNSLEAVDAYISAGCSPDRINFGLAFYVKYCKTEHKSCLEHVSKTGSALGCPTLLMEDPETGVDLGRAGAFSWHDSVPDDLRDSFARAQKMGRYDNEGGGYYYWDEKQDLWWTYDIPRAITQHKFPRVLEARNLGGVFAWGIGEDAPDFKNFEAMTKGWRQANNKQSDETRSEL</sequence>
<dbReference type="InterPro" id="IPR011583">
    <property type="entry name" value="Chitinase_II/V-like_cat"/>
</dbReference>
<dbReference type="PANTHER" id="PTHR11177">
    <property type="entry name" value="CHITINASE"/>
    <property type="match status" value="1"/>
</dbReference>
<gene>
    <name evidence="4" type="ORF">F503_06374</name>
</gene>
<dbReference type="PROSITE" id="PS51910">
    <property type="entry name" value="GH18_2"/>
    <property type="match status" value="1"/>
</dbReference>
<dbReference type="GO" id="GO:0008843">
    <property type="term" value="F:endochitinase activity"/>
    <property type="evidence" value="ECO:0007669"/>
    <property type="project" value="UniProtKB-EC"/>
</dbReference>
<keyword evidence="2" id="KW-0472">Membrane</keyword>
<evidence type="ECO:0000256" key="1">
    <source>
        <dbReference type="ARBA" id="ARBA00012729"/>
    </source>
</evidence>
<organism evidence="4 5">
    <name type="scientific">Ophiostoma piceae (strain UAMH 11346)</name>
    <name type="common">Sap stain fungus</name>
    <dbReference type="NCBI Taxonomy" id="1262450"/>
    <lineage>
        <taxon>Eukaryota</taxon>
        <taxon>Fungi</taxon>
        <taxon>Dikarya</taxon>
        <taxon>Ascomycota</taxon>
        <taxon>Pezizomycotina</taxon>
        <taxon>Sordariomycetes</taxon>
        <taxon>Sordariomycetidae</taxon>
        <taxon>Ophiostomatales</taxon>
        <taxon>Ophiostomataceae</taxon>
        <taxon>Ophiostoma</taxon>
    </lineage>
</organism>
<accession>S3CVM7</accession>
<dbReference type="HOGENOM" id="CLU_031465_2_0_1"/>
<dbReference type="EMBL" id="KE148159">
    <property type="protein sequence ID" value="EPE04825.1"/>
    <property type="molecule type" value="Genomic_DNA"/>
</dbReference>
<evidence type="ECO:0000313" key="4">
    <source>
        <dbReference type="EMBL" id="EPE04825.1"/>
    </source>
</evidence>
<dbReference type="EC" id="3.2.1.14" evidence="1"/>
<dbReference type="Proteomes" id="UP000016923">
    <property type="component" value="Unassembled WGS sequence"/>
</dbReference>
<dbReference type="GO" id="GO:0006032">
    <property type="term" value="P:chitin catabolic process"/>
    <property type="evidence" value="ECO:0007669"/>
    <property type="project" value="TreeGrafter"/>
</dbReference>
<keyword evidence="2" id="KW-0812">Transmembrane</keyword>
<evidence type="ECO:0000256" key="2">
    <source>
        <dbReference type="SAM" id="Phobius"/>
    </source>
</evidence>
<dbReference type="GO" id="GO:0005576">
    <property type="term" value="C:extracellular region"/>
    <property type="evidence" value="ECO:0007669"/>
    <property type="project" value="TreeGrafter"/>
</dbReference>
<dbReference type="GO" id="GO:0008061">
    <property type="term" value="F:chitin binding"/>
    <property type="evidence" value="ECO:0007669"/>
    <property type="project" value="InterPro"/>
</dbReference>
<evidence type="ECO:0000259" key="3">
    <source>
        <dbReference type="PROSITE" id="PS51910"/>
    </source>
</evidence>
<dbReference type="OMA" id="VMTYDMM"/>